<keyword evidence="2" id="KW-1185">Reference proteome</keyword>
<sequence length="334" mass="38031">MRVAPVRGKRSTFVPPVKGVDATLVFAEWADMQPEKFGPIADDNVVDRALVAVAQWNKQHPDQKLRVRLRTFSGIYAPDWVLDHAGSVEVDYRKKVPAKPVIRSTPKFWTAAYAEAWVDFQKKMAARYDCHDLLGDVSISGNMTLHTEVMWRQPGFPNVLPALMKAGLTRENELACLKADITRFMEIWDHTPVEMTFNTRRKYVLDSSGKTRSQGSDVEFVTELMNHMAKEGKRLNKKYMIGNHSLSENSVLLNKRDQDAKHVLYALKKEHLKRQTPLYFQTEVFSAHIAGGLIREGFRIGATLVELPNDMTKAQILTPEIQALRTELKKQANQ</sequence>
<evidence type="ECO:0000313" key="2">
    <source>
        <dbReference type="Proteomes" id="UP000557872"/>
    </source>
</evidence>
<proteinExistence type="predicted"/>
<reference evidence="1 2" key="1">
    <citation type="submission" date="2020-07" db="EMBL/GenBank/DDBJ databases">
        <title>Roseicoccus Jingziensis gen. nov., sp. nov., isolated from coastal seawater.</title>
        <authorList>
            <person name="Feng X."/>
        </authorList>
    </citation>
    <scope>NUCLEOTIDE SEQUENCE [LARGE SCALE GENOMIC DNA]</scope>
    <source>
        <strain evidence="1 2">N1E253</strain>
    </source>
</reference>
<accession>A0A851GEK8</accession>
<dbReference type="EMBL" id="JACBAZ010000001">
    <property type="protein sequence ID" value="NWK54151.1"/>
    <property type="molecule type" value="Genomic_DNA"/>
</dbReference>
<name>A0A851GEK8_9BACT</name>
<evidence type="ECO:0000313" key="1">
    <source>
        <dbReference type="EMBL" id="NWK54151.1"/>
    </source>
</evidence>
<dbReference type="AlphaFoldDB" id="A0A851GEK8"/>
<dbReference type="Proteomes" id="UP000557872">
    <property type="component" value="Unassembled WGS sequence"/>
</dbReference>
<organism evidence="1 2">
    <name type="scientific">Oceaniferula marina</name>
    <dbReference type="NCBI Taxonomy" id="2748318"/>
    <lineage>
        <taxon>Bacteria</taxon>
        <taxon>Pseudomonadati</taxon>
        <taxon>Verrucomicrobiota</taxon>
        <taxon>Verrucomicrobiia</taxon>
        <taxon>Verrucomicrobiales</taxon>
        <taxon>Verrucomicrobiaceae</taxon>
        <taxon>Oceaniferula</taxon>
    </lineage>
</organism>
<protein>
    <submittedName>
        <fullName evidence="1">Uncharacterized protein</fullName>
    </submittedName>
</protein>
<dbReference type="RefSeq" id="WP_227021199.1">
    <property type="nucleotide sequence ID" value="NZ_JACBAZ010000001.1"/>
</dbReference>
<gene>
    <name evidence="1" type="ORF">HW115_00895</name>
</gene>
<comment type="caution">
    <text evidence="1">The sequence shown here is derived from an EMBL/GenBank/DDBJ whole genome shotgun (WGS) entry which is preliminary data.</text>
</comment>